<dbReference type="EMBL" id="KN880438">
    <property type="protein sequence ID" value="KIY73107.1"/>
    <property type="molecule type" value="Genomic_DNA"/>
</dbReference>
<feature type="compositionally biased region" description="Acidic residues" evidence="4">
    <location>
        <begin position="32"/>
        <end position="45"/>
    </location>
</feature>
<dbReference type="PROSITE" id="PS51192">
    <property type="entry name" value="HELICASE_ATP_BIND_1"/>
    <property type="match status" value="1"/>
</dbReference>
<evidence type="ECO:0000256" key="3">
    <source>
        <dbReference type="ARBA" id="ARBA00022840"/>
    </source>
</evidence>
<evidence type="ECO:0000259" key="6">
    <source>
        <dbReference type="PROSITE" id="PS51194"/>
    </source>
</evidence>
<dbReference type="SMART" id="SM00490">
    <property type="entry name" value="HELICc"/>
    <property type="match status" value="1"/>
</dbReference>
<feature type="region of interest" description="Disordered" evidence="4">
    <location>
        <begin position="88"/>
        <end position="132"/>
    </location>
</feature>
<feature type="compositionally biased region" description="Basic and acidic residues" evidence="4">
    <location>
        <begin position="495"/>
        <end position="507"/>
    </location>
</feature>
<dbReference type="InterPro" id="IPR000330">
    <property type="entry name" value="SNF2_N"/>
</dbReference>
<evidence type="ECO:0000313" key="8">
    <source>
        <dbReference type="Proteomes" id="UP000054007"/>
    </source>
</evidence>
<reference evidence="7 8" key="1">
    <citation type="journal article" date="2015" name="Fungal Genet. Biol.">
        <title>Evolution of novel wood decay mechanisms in Agaricales revealed by the genome sequences of Fistulina hepatica and Cylindrobasidium torrendii.</title>
        <authorList>
            <person name="Floudas D."/>
            <person name="Held B.W."/>
            <person name="Riley R."/>
            <person name="Nagy L.G."/>
            <person name="Koehler G."/>
            <person name="Ransdell A.S."/>
            <person name="Younus H."/>
            <person name="Chow J."/>
            <person name="Chiniquy J."/>
            <person name="Lipzen A."/>
            <person name="Tritt A."/>
            <person name="Sun H."/>
            <person name="Haridas S."/>
            <person name="LaButti K."/>
            <person name="Ohm R.A."/>
            <person name="Kues U."/>
            <person name="Blanchette R.A."/>
            <person name="Grigoriev I.V."/>
            <person name="Minto R.E."/>
            <person name="Hibbett D.S."/>
        </authorList>
    </citation>
    <scope>NUCLEOTIDE SEQUENCE [LARGE SCALE GENOMIC DNA]</scope>
    <source>
        <strain evidence="7 8">FP15055 ss-10</strain>
    </source>
</reference>
<feature type="region of interest" description="Disordered" evidence="4">
    <location>
        <begin position="1"/>
        <end position="56"/>
    </location>
</feature>
<dbReference type="GO" id="GO:0016787">
    <property type="term" value="F:hydrolase activity"/>
    <property type="evidence" value="ECO:0007669"/>
    <property type="project" value="UniProtKB-KW"/>
</dbReference>
<gene>
    <name evidence="7" type="ORF">CYLTODRAFT_440164</name>
</gene>
<dbReference type="InterPro" id="IPR049730">
    <property type="entry name" value="SNF2/RAD54-like_C"/>
</dbReference>
<dbReference type="Pfam" id="PF00271">
    <property type="entry name" value="Helicase_C"/>
    <property type="match status" value="1"/>
</dbReference>
<dbReference type="STRING" id="1314674.A0A0D7BRP8"/>
<dbReference type="InterPro" id="IPR001650">
    <property type="entry name" value="Helicase_C-like"/>
</dbReference>
<dbReference type="Proteomes" id="UP000054007">
    <property type="component" value="Unassembled WGS sequence"/>
</dbReference>
<keyword evidence="3" id="KW-0067">ATP-binding</keyword>
<dbReference type="PROSITE" id="PS51194">
    <property type="entry name" value="HELICASE_CTER"/>
    <property type="match status" value="1"/>
</dbReference>
<dbReference type="Gene3D" id="3.40.50.300">
    <property type="entry name" value="P-loop containing nucleotide triphosphate hydrolases"/>
    <property type="match status" value="1"/>
</dbReference>
<evidence type="ECO:0000259" key="5">
    <source>
        <dbReference type="PROSITE" id="PS51192"/>
    </source>
</evidence>
<protein>
    <recommendedName>
        <fullName evidence="9">SNF2 family DNA-dependent ATPase</fullName>
    </recommendedName>
</protein>
<feature type="compositionally biased region" description="Basic and acidic residues" evidence="4">
    <location>
        <begin position="105"/>
        <end position="122"/>
    </location>
</feature>
<evidence type="ECO:0000256" key="2">
    <source>
        <dbReference type="ARBA" id="ARBA00022801"/>
    </source>
</evidence>
<proteinExistence type="predicted"/>
<organism evidence="7 8">
    <name type="scientific">Cylindrobasidium torrendii FP15055 ss-10</name>
    <dbReference type="NCBI Taxonomy" id="1314674"/>
    <lineage>
        <taxon>Eukaryota</taxon>
        <taxon>Fungi</taxon>
        <taxon>Dikarya</taxon>
        <taxon>Basidiomycota</taxon>
        <taxon>Agaricomycotina</taxon>
        <taxon>Agaricomycetes</taxon>
        <taxon>Agaricomycetidae</taxon>
        <taxon>Agaricales</taxon>
        <taxon>Marasmiineae</taxon>
        <taxon>Physalacriaceae</taxon>
        <taxon>Cylindrobasidium</taxon>
    </lineage>
</organism>
<feature type="compositionally biased region" description="Basic residues" evidence="4">
    <location>
        <begin position="267"/>
        <end position="276"/>
    </location>
</feature>
<feature type="region of interest" description="Disordered" evidence="4">
    <location>
        <begin position="248"/>
        <end position="313"/>
    </location>
</feature>
<dbReference type="CDD" id="cd18793">
    <property type="entry name" value="SF2_C_SNF"/>
    <property type="match status" value="1"/>
</dbReference>
<keyword evidence="1" id="KW-0547">Nucleotide-binding</keyword>
<dbReference type="AlphaFoldDB" id="A0A0D7BRP8"/>
<dbReference type="OrthoDB" id="5857104at2759"/>
<name>A0A0D7BRP8_9AGAR</name>
<dbReference type="InterPro" id="IPR038718">
    <property type="entry name" value="SNF2-like_sf"/>
</dbReference>
<evidence type="ECO:0000313" key="7">
    <source>
        <dbReference type="EMBL" id="KIY73107.1"/>
    </source>
</evidence>
<evidence type="ECO:0000256" key="1">
    <source>
        <dbReference type="ARBA" id="ARBA00022741"/>
    </source>
</evidence>
<dbReference type="SMART" id="SM00487">
    <property type="entry name" value="DEXDc"/>
    <property type="match status" value="1"/>
</dbReference>
<dbReference type="SUPFAM" id="SSF52540">
    <property type="entry name" value="P-loop containing nucleoside triphosphate hydrolases"/>
    <property type="match status" value="2"/>
</dbReference>
<evidence type="ECO:0008006" key="9">
    <source>
        <dbReference type="Google" id="ProtNLM"/>
    </source>
</evidence>
<keyword evidence="2" id="KW-0378">Hydrolase</keyword>
<feature type="region of interest" description="Disordered" evidence="4">
    <location>
        <begin position="480"/>
        <end position="507"/>
    </location>
</feature>
<sequence>MSTAASSPVSVTSELPESTLAASSPPRTDASEFGDDHDDDTEEENKDTSLSGKAVLMDKEHKYSELTHLLQKSQAYSSIMWDLIEETRRKRSEPSTERVTGGKRTASDARDAPKSKKRKLDDGQAGSVDESDTLPVFSQPKLVTGATLKPYQLEGLQWLTCLHSNGISGILADEMGLGKTLQTIAFSAYLRENNYSAAFLVVCPLSVLHNWVEEYAKFAPTIPVCMYHGTPDERAELRRTAFQDIPKSTQANTIVKDADPDETYRPPAKRGRRGKKGGGSNSRRPPNRGTKAKKPPVDMEETGKTDEEPAKPPTFPVVVTTYEIIMKDRAHLAGYKWGYIVVDEGHRLKNLDSILMREIKKYNNASRMILTGTPLHNNLSELWALLNFVLPDIFTDVEQFQKWFDIPSMKKTIGKERAGEIIDTLHAILKPFLLRRMKTDVEINLPPKKEYVLYAPLSTSQHTTYSRIIDGTLRAHLIGQESKPSENPSTKNKKVTNEPRTLRSRKAVDHTLALEDDDDVYFDRLENGEADEGHSSSALFDVNAANKQREYDAAAKKVNNMKLQNTVMQLRKVCSHPYLFDWPVDTRTREPVLDKRIVSCSGKMMVLEQLLDALFKDGHKVLIFSQFTTMLDIIDDWAREMKGWDLCRIDGSTPHMTRKEEMQRFQNGGDAPDAPCLFLLSTRAGGLGINLTAADTVIFYDQDWNPQIDAQAQDRAHRIGQTRPVLVFRLVSAHTIETKVMEKAAEKKKLEALVIAKGKFKAPIDAKRRGKPSNISDLAADLLRLDGEKINIVQETSADAGVISPAALAALLDRSPEVFTERQMGWTSCKSEGDSSGKRPTFEVFRGMKNMDGDVLASLLTHPEMDDES</sequence>
<dbReference type="InterPro" id="IPR027417">
    <property type="entry name" value="P-loop_NTPase"/>
</dbReference>
<dbReference type="Pfam" id="PF00176">
    <property type="entry name" value="SNF2-rel_dom"/>
    <property type="match status" value="1"/>
</dbReference>
<dbReference type="Gene3D" id="3.40.50.10810">
    <property type="entry name" value="Tandem AAA-ATPase domain"/>
    <property type="match status" value="2"/>
</dbReference>
<feature type="compositionally biased region" description="Low complexity" evidence="4">
    <location>
        <begin position="1"/>
        <end position="13"/>
    </location>
</feature>
<accession>A0A0D7BRP8</accession>
<dbReference type="PANTHER" id="PTHR10799">
    <property type="entry name" value="SNF2/RAD54 HELICASE FAMILY"/>
    <property type="match status" value="1"/>
</dbReference>
<feature type="domain" description="Helicase C-terminal" evidence="6">
    <location>
        <begin position="606"/>
        <end position="761"/>
    </location>
</feature>
<feature type="compositionally biased region" description="Basic and acidic residues" evidence="4">
    <location>
        <begin position="295"/>
        <end position="310"/>
    </location>
</feature>
<dbReference type="InterPro" id="IPR014001">
    <property type="entry name" value="Helicase_ATP-bd"/>
</dbReference>
<feature type="domain" description="Helicase ATP-binding" evidence="5">
    <location>
        <begin position="160"/>
        <end position="392"/>
    </location>
</feature>
<evidence type="ECO:0000256" key="4">
    <source>
        <dbReference type="SAM" id="MobiDB-lite"/>
    </source>
</evidence>
<dbReference type="GO" id="GO:0005524">
    <property type="term" value="F:ATP binding"/>
    <property type="evidence" value="ECO:0007669"/>
    <property type="project" value="InterPro"/>
</dbReference>
<keyword evidence="8" id="KW-1185">Reference proteome</keyword>